<proteinExistence type="predicted"/>
<dbReference type="SUPFAM" id="SSF81296">
    <property type="entry name" value="E set domains"/>
    <property type="match status" value="1"/>
</dbReference>
<dbReference type="RefSeq" id="WP_256600651.1">
    <property type="nucleotide sequence ID" value="NZ_JANIBJ010000003.1"/>
</dbReference>
<sequence>MEASIKIRGRRLANCTEIKLLISHPMENGRNRDPVSGNLIPAHFIRELVVQLNDKTILTANLGGSMSMNPFFSLRLKNHPVGGRLTVRWLDNLDNSDSAELLLE</sequence>
<name>A0ABT1TC14_9GAMM</name>
<dbReference type="InterPro" id="IPR030995">
    <property type="entry name" value="SoxZ"/>
</dbReference>
<evidence type="ECO:0000259" key="1">
    <source>
        <dbReference type="Pfam" id="PF08770"/>
    </source>
</evidence>
<dbReference type="Gene3D" id="2.60.40.10">
    <property type="entry name" value="Immunoglobulins"/>
    <property type="match status" value="1"/>
</dbReference>
<evidence type="ECO:0000313" key="3">
    <source>
        <dbReference type="Proteomes" id="UP001524499"/>
    </source>
</evidence>
<dbReference type="InterPro" id="IPR013783">
    <property type="entry name" value="Ig-like_fold"/>
</dbReference>
<feature type="domain" description="Sulphur oxidation protein SoxZ" evidence="1">
    <location>
        <begin position="13"/>
        <end position="100"/>
    </location>
</feature>
<dbReference type="EMBL" id="JANIBJ010000003">
    <property type="protein sequence ID" value="MCQ8103004.1"/>
    <property type="molecule type" value="Genomic_DNA"/>
</dbReference>
<comment type="caution">
    <text evidence="2">The sequence shown here is derived from an EMBL/GenBank/DDBJ whole genome shotgun (WGS) entry which is preliminary data.</text>
</comment>
<keyword evidence="3" id="KW-1185">Reference proteome</keyword>
<dbReference type="InterPro" id="IPR014756">
    <property type="entry name" value="Ig_E-set"/>
</dbReference>
<dbReference type="Pfam" id="PF08770">
    <property type="entry name" value="SoxZ"/>
    <property type="match status" value="1"/>
</dbReference>
<organism evidence="2 3">
    <name type="scientific">Methylomonas subterranea</name>
    <dbReference type="NCBI Taxonomy" id="2952225"/>
    <lineage>
        <taxon>Bacteria</taxon>
        <taxon>Pseudomonadati</taxon>
        <taxon>Pseudomonadota</taxon>
        <taxon>Gammaproteobacteria</taxon>
        <taxon>Methylococcales</taxon>
        <taxon>Methylococcaceae</taxon>
        <taxon>Methylomonas</taxon>
    </lineage>
</organism>
<dbReference type="InterPro" id="IPR014880">
    <property type="entry name" value="SoxZ_dom"/>
</dbReference>
<dbReference type="Proteomes" id="UP001524499">
    <property type="component" value="Unassembled WGS sequence"/>
</dbReference>
<protein>
    <submittedName>
        <fullName evidence="2">Thiosulfate oxidation carrier complex protein SoxZ</fullName>
    </submittedName>
</protein>
<evidence type="ECO:0000313" key="2">
    <source>
        <dbReference type="EMBL" id="MCQ8103004.1"/>
    </source>
</evidence>
<accession>A0ABT1TC14</accession>
<dbReference type="NCBIfam" id="TIGR04490">
    <property type="entry name" value="SoxZ_true"/>
    <property type="match status" value="1"/>
</dbReference>
<reference evidence="2 3" key="1">
    <citation type="submission" date="2022-07" db="EMBL/GenBank/DDBJ databases">
        <title>Methylomonas rivi sp. nov., Methylomonas rosea sp. nov., Methylomonas aureus sp. nov. and Methylomonas subterranea sp. nov., four novel methanotrophs isolated from a freshwater creek and the deep terrestrial subsurface.</title>
        <authorList>
            <person name="Abin C."/>
            <person name="Sankaranarayanan K."/>
            <person name="Garner C."/>
            <person name="Sindelar R."/>
            <person name="Kotary K."/>
            <person name="Garner R."/>
            <person name="Barclay S."/>
            <person name="Lawson P."/>
            <person name="Krumholz L."/>
        </authorList>
    </citation>
    <scope>NUCLEOTIDE SEQUENCE [LARGE SCALE GENOMIC DNA]</scope>
    <source>
        <strain evidence="2 3">SURF-2</strain>
    </source>
</reference>
<gene>
    <name evidence="2" type="primary">soxZ</name>
    <name evidence="2" type="ORF">NP590_02700</name>
</gene>